<dbReference type="AlphaFoldDB" id="A0A1I6J4K9"/>
<feature type="transmembrane region" description="Helical" evidence="1">
    <location>
        <begin position="227"/>
        <end position="246"/>
    </location>
</feature>
<feature type="transmembrane region" description="Helical" evidence="1">
    <location>
        <begin position="391"/>
        <end position="409"/>
    </location>
</feature>
<feature type="transmembrane region" description="Helical" evidence="1">
    <location>
        <begin position="421"/>
        <end position="439"/>
    </location>
</feature>
<dbReference type="Proteomes" id="UP000198531">
    <property type="component" value="Unassembled WGS sequence"/>
</dbReference>
<feature type="transmembrane region" description="Helical" evidence="1">
    <location>
        <begin position="78"/>
        <end position="111"/>
    </location>
</feature>
<proteinExistence type="predicted"/>
<keyword evidence="1" id="KW-1133">Transmembrane helix</keyword>
<feature type="transmembrane region" description="Helical" evidence="1">
    <location>
        <begin position="284"/>
        <end position="306"/>
    </location>
</feature>
<protein>
    <recommendedName>
        <fullName evidence="4">Dolichyl-phosphate-mannose-protein mannosyltransferase</fullName>
    </recommendedName>
</protein>
<feature type="transmembrane region" description="Helical" evidence="1">
    <location>
        <begin position="123"/>
        <end position="147"/>
    </location>
</feature>
<dbReference type="EMBL" id="FOYT01000006">
    <property type="protein sequence ID" value="SFR73952.1"/>
    <property type="molecule type" value="Genomic_DNA"/>
</dbReference>
<name>A0A1I6J4K9_9EURY</name>
<evidence type="ECO:0000313" key="3">
    <source>
        <dbReference type="Proteomes" id="UP000198531"/>
    </source>
</evidence>
<dbReference type="OrthoDB" id="382419at2157"/>
<keyword evidence="1" id="KW-0472">Membrane</keyword>
<feature type="transmembrane region" description="Helical" evidence="1">
    <location>
        <begin position="199"/>
        <end position="220"/>
    </location>
</feature>
<feature type="transmembrane region" description="Helical" evidence="1">
    <location>
        <begin position="12"/>
        <end position="30"/>
    </location>
</feature>
<evidence type="ECO:0008006" key="4">
    <source>
        <dbReference type="Google" id="ProtNLM"/>
    </source>
</evidence>
<reference evidence="3" key="1">
    <citation type="submission" date="2016-10" db="EMBL/GenBank/DDBJ databases">
        <authorList>
            <person name="Varghese N."/>
            <person name="Submissions S."/>
        </authorList>
    </citation>
    <scope>NUCLEOTIDE SEQUENCE [LARGE SCALE GENOMIC DNA]</scope>
    <source>
        <strain evidence="3">CGMCC 1.7736</strain>
    </source>
</reference>
<sequence>MSAARLRERLLWVALVATHPVVVVGLWFAARIGRPRFVGLGLYVVVALLLFDALLAIGRTSEGTETFSLVTDARVPTLGLLGSISVLAVFGPGIVFYFGVTVVLVLVLFRAVALDEGASSTRANLALVCGASAVMLASQVFSVAYYVNTADTLVHTTVSILLRDGASLQAIADTRYLSYSAFHVVSGVGMQFSGLDPRVFMSVFVIAIFQVALLALYLFVRYLSSSQALGLVSIVLASVNISFFHYGRIAHYQSMSFVLYALFLFLLFRGVWSSRDVIVTVPILAVWIATHHVSVLMAIVVGAVPVGYLTVRWLVGRSEPHHSNTTLLFTTFCLMFGVYWAIVTRMFQQVIGWVLVTSPAARGVASVSYLARSYSSLETLLARSVPFFVDSLHYSFLLAFAALGLWVLLRTDMIEQTRYRLIVFASLPAFALYFPSPIWIPLEGIAEFNRWRLMVLPFLVIVPAIGIKYGVPLNRTKRLRSAVAVLLTAMLVLTMLTSAATHPDITDLAGIQKTPQEYLSDQEVTATQFVYAHMEPSQNVYSRSLLRAYLREYAVVYDKPYESGQFRKLKASYTERQLLSESGLTVMSAAAFRGEGFQATLVDLNVSEFDDDVRVSEFVSSQEYRWDRGADSVVYSNGDVVIQYGANRSRAVAA</sequence>
<keyword evidence="1" id="KW-0812">Transmembrane</keyword>
<feature type="transmembrane region" description="Helical" evidence="1">
    <location>
        <begin position="451"/>
        <end position="471"/>
    </location>
</feature>
<keyword evidence="3" id="KW-1185">Reference proteome</keyword>
<evidence type="ECO:0000313" key="2">
    <source>
        <dbReference type="EMBL" id="SFR73952.1"/>
    </source>
</evidence>
<dbReference type="RefSeq" id="WP_143105201.1">
    <property type="nucleotide sequence ID" value="NZ_FOYT01000006.1"/>
</dbReference>
<evidence type="ECO:0000256" key="1">
    <source>
        <dbReference type="SAM" id="Phobius"/>
    </source>
</evidence>
<gene>
    <name evidence="2" type="ORF">SAMN04487947_4042</name>
</gene>
<feature type="transmembrane region" description="Helical" evidence="1">
    <location>
        <begin position="483"/>
        <end position="501"/>
    </location>
</feature>
<accession>A0A1I6J4K9</accession>
<organism evidence="2 3">
    <name type="scientific">Halogeometricum rufum</name>
    <dbReference type="NCBI Taxonomy" id="553469"/>
    <lineage>
        <taxon>Archaea</taxon>
        <taxon>Methanobacteriati</taxon>
        <taxon>Methanobacteriota</taxon>
        <taxon>Stenosarchaea group</taxon>
        <taxon>Halobacteria</taxon>
        <taxon>Halobacteriales</taxon>
        <taxon>Haloferacaceae</taxon>
        <taxon>Halogeometricum</taxon>
    </lineage>
</organism>
<feature type="transmembrane region" description="Helical" evidence="1">
    <location>
        <begin position="326"/>
        <end position="343"/>
    </location>
</feature>
<feature type="transmembrane region" description="Helical" evidence="1">
    <location>
        <begin position="37"/>
        <end position="58"/>
    </location>
</feature>
<feature type="transmembrane region" description="Helical" evidence="1">
    <location>
        <begin position="252"/>
        <end position="272"/>
    </location>
</feature>
<feature type="transmembrane region" description="Helical" evidence="1">
    <location>
        <begin position="350"/>
        <end position="371"/>
    </location>
</feature>